<protein>
    <submittedName>
        <fullName evidence="1">Uncharacterized protein</fullName>
    </submittedName>
</protein>
<dbReference type="RefSeq" id="WP_230437311.1">
    <property type="nucleotide sequence ID" value="NZ_CP087715.1"/>
</dbReference>
<evidence type="ECO:0000313" key="1">
    <source>
        <dbReference type="EMBL" id="MFD1217216.1"/>
    </source>
</evidence>
<comment type="caution">
    <text evidence="1">The sequence shown here is derived from an EMBL/GenBank/DDBJ whole genome shotgun (WGS) entry which is preliminary data.</text>
</comment>
<organism evidence="1 2">
    <name type="scientific">Microbulbifer celer</name>
    <dbReference type="NCBI Taxonomy" id="435905"/>
    <lineage>
        <taxon>Bacteria</taxon>
        <taxon>Pseudomonadati</taxon>
        <taxon>Pseudomonadota</taxon>
        <taxon>Gammaproteobacteria</taxon>
        <taxon>Cellvibrionales</taxon>
        <taxon>Microbulbiferaceae</taxon>
        <taxon>Microbulbifer</taxon>
    </lineage>
</organism>
<sequence length="125" mass="14514">MKRNPYGSHEIIDEGRAILYTDNPRTRIVEMSYDGHKFYIESTSYHHAVTEAIKALHQYKFVMYESVGLYPPVGERAVLICVDPPHNEQERGRRLDAYHNMRAHLRRVVFGAQAYEKAYGPIAPH</sequence>
<evidence type="ECO:0000313" key="2">
    <source>
        <dbReference type="Proteomes" id="UP001597264"/>
    </source>
</evidence>
<reference evidence="2" key="1">
    <citation type="journal article" date="2019" name="Int. J. Syst. Evol. Microbiol.">
        <title>The Global Catalogue of Microorganisms (GCM) 10K type strain sequencing project: providing services to taxonomists for standard genome sequencing and annotation.</title>
        <authorList>
            <consortium name="The Broad Institute Genomics Platform"/>
            <consortium name="The Broad Institute Genome Sequencing Center for Infectious Disease"/>
            <person name="Wu L."/>
            <person name="Ma J."/>
        </authorList>
    </citation>
    <scope>NUCLEOTIDE SEQUENCE [LARGE SCALE GENOMIC DNA]</scope>
    <source>
        <strain evidence="2">CCUG 54356</strain>
    </source>
</reference>
<dbReference type="Proteomes" id="UP001597264">
    <property type="component" value="Unassembled WGS sequence"/>
</dbReference>
<accession>A0ABW3UBG0</accession>
<dbReference type="EMBL" id="JBHTLR010000011">
    <property type="protein sequence ID" value="MFD1217216.1"/>
    <property type="molecule type" value="Genomic_DNA"/>
</dbReference>
<name>A0ABW3UBG0_9GAMM</name>
<gene>
    <name evidence="1" type="ORF">ACFQ2X_11450</name>
</gene>
<keyword evidence="2" id="KW-1185">Reference proteome</keyword>
<proteinExistence type="predicted"/>